<dbReference type="InterPro" id="IPR036343">
    <property type="entry name" value="GluRdtase_N_sf"/>
</dbReference>
<proteinExistence type="predicted"/>
<gene>
    <name evidence="2" type="primary">hemA_2</name>
    <name evidence="2" type="ORF">FLA105534_04145</name>
</gene>
<accession>A0A6J4GUC1</accession>
<organism evidence="2 3">
    <name type="scientific">Flavobacterium bizetiae</name>
    <dbReference type="NCBI Taxonomy" id="2704140"/>
    <lineage>
        <taxon>Bacteria</taxon>
        <taxon>Pseudomonadati</taxon>
        <taxon>Bacteroidota</taxon>
        <taxon>Flavobacteriia</taxon>
        <taxon>Flavobacteriales</taxon>
        <taxon>Flavobacteriaceae</taxon>
        <taxon>Flavobacterium</taxon>
    </lineage>
</organism>
<reference evidence="2 3" key="1">
    <citation type="submission" date="2020-02" db="EMBL/GenBank/DDBJ databases">
        <authorList>
            <person name="Criscuolo A."/>
        </authorList>
    </citation>
    <scope>NUCLEOTIDE SEQUENCE [LARGE SCALE GENOMIC DNA]</scope>
    <source>
        <strain evidence="2">CIP105534</strain>
    </source>
</reference>
<dbReference type="SUPFAM" id="SSF69742">
    <property type="entry name" value="Glutamyl tRNA-reductase catalytic, N-terminal domain"/>
    <property type="match status" value="1"/>
</dbReference>
<dbReference type="GO" id="GO:0050661">
    <property type="term" value="F:NADP binding"/>
    <property type="evidence" value="ECO:0007669"/>
    <property type="project" value="InterPro"/>
</dbReference>
<dbReference type="AlphaFoldDB" id="A0A6J4GUC1"/>
<dbReference type="Proteomes" id="UP000479938">
    <property type="component" value="Unassembled WGS sequence"/>
</dbReference>
<evidence type="ECO:0000313" key="3">
    <source>
        <dbReference type="Proteomes" id="UP000479938"/>
    </source>
</evidence>
<dbReference type="PANTHER" id="PTHR43013:SF1">
    <property type="entry name" value="GLUTAMYL-TRNA REDUCTASE"/>
    <property type="match status" value="1"/>
</dbReference>
<protein>
    <submittedName>
        <fullName evidence="2">Glutamyl-tRNA reductase</fullName>
        <ecNumber evidence="2">1.2.1.70</ecNumber>
    </submittedName>
</protein>
<evidence type="ECO:0000313" key="2">
    <source>
        <dbReference type="EMBL" id="CAA9202582.1"/>
    </source>
</evidence>
<dbReference type="InterPro" id="IPR018214">
    <property type="entry name" value="GluRdtase_CS"/>
</dbReference>
<dbReference type="GO" id="GO:0008883">
    <property type="term" value="F:glutamyl-tRNA reductase activity"/>
    <property type="evidence" value="ECO:0007669"/>
    <property type="project" value="UniProtKB-EC"/>
</dbReference>
<keyword evidence="3" id="KW-1185">Reference proteome</keyword>
<feature type="domain" description="Glutamyl-tRNA reductase N-terminal" evidence="1">
    <location>
        <begin position="6"/>
        <end position="106"/>
    </location>
</feature>
<dbReference type="PROSITE" id="PS00747">
    <property type="entry name" value="GLUTR"/>
    <property type="match status" value="1"/>
</dbReference>
<evidence type="ECO:0000259" key="1">
    <source>
        <dbReference type="Pfam" id="PF05201"/>
    </source>
</evidence>
<name>A0A6J4GUC1_9FLAO</name>
<dbReference type="EC" id="1.2.1.70" evidence="2"/>
<dbReference type="GO" id="GO:0019353">
    <property type="term" value="P:protoporphyrinogen IX biosynthetic process from glutamate"/>
    <property type="evidence" value="ECO:0007669"/>
    <property type="project" value="TreeGrafter"/>
</dbReference>
<sequence length="131" mass="14642">MGSISRTEVYGFVHHPYELIKLLCENSNGSVEEFQQSAYIYKNEEAVNHMFRVGTGLDSQILGDFEIISQIKIAFYHSKQEGLVNTFLDRLVNAVIQASKKVKTETKISSGATSVSFASVQYIIRNVADTT</sequence>
<dbReference type="Gene3D" id="3.30.460.30">
    <property type="entry name" value="Glutamyl-tRNA reductase, N-terminal domain"/>
    <property type="match status" value="1"/>
</dbReference>
<dbReference type="PANTHER" id="PTHR43013">
    <property type="entry name" value="GLUTAMYL-TRNA REDUCTASE"/>
    <property type="match status" value="1"/>
</dbReference>
<dbReference type="Pfam" id="PF05201">
    <property type="entry name" value="GlutR_N"/>
    <property type="match status" value="1"/>
</dbReference>
<keyword evidence="2" id="KW-0560">Oxidoreductase</keyword>
<dbReference type="EMBL" id="CADCSU010000156">
    <property type="protein sequence ID" value="CAA9202582.1"/>
    <property type="molecule type" value="Genomic_DNA"/>
</dbReference>
<dbReference type="InterPro" id="IPR015895">
    <property type="entry name" value="4pyrrol_synth_GluRdtase_N"/>
</dbReference>